<feature type="region of interest" description="Disordered" evidence="1">
    <location>
        <begin position="1"/>
        <end position="26"/>
    </location>
</feature>
<comment type="caution">
    <text evidence="2">The sequence shown here is derived from an EMBL/GenBank/DDBJ whole genome shotgun (WGS) entry which is preliminary data.</text>
</comment>
<accession>A0AAV4ZVL6</accession>
<reference evidence="2" key="2">
    <citation type="submission" date="2021-08" db="EMBL/GenBank/DDBJ databases">
        <authorList>
            <person name="Tani A."/>
            <person name="Ola A."/>
            <person name="Ogura Y."/>
            <person name="Katsura K."/>
            <person name="Hayashi T."/>
        </authorList>
    </citation>
    <scope>NUCLEOTIDE SEQUENCE</scope>
    <source>
        <strain evidence="2">DSM 16372</strain>
    </source>
</reference>
<feature type="compositionally biased region" description="Polar residues" evidence="1">
    <location>
        <begin position="188"/>
        <end position="199"/>
    </location>
</feature>
<evidence type="ECO:0000256" key="1">
    <source>
        <dbReference type="SAM" id="MobiDB-lite"/>
    </source>
</evidence>
<feature type="region of interest" description="Disordered" evidence="1">
    <location>
        <begin position="87"/>
        <end position="245"/>
    </location>
</feature>
<protein>
    <submittedName>
        <fullName evidence="2">Uncharacterized protein</fullName>
    </submittedName>
</protein>
<gene>
    <name evidence="2" type="ORF">BHAOGJBA_5618</name>
</gene>
<dbReference type="EMBL" id="BPQO01000036">
    <property type="protein sequence ID" value="GJD92065.1"/>
    <property type="molecule type" value="Genomic_DNA"/>
</dbReference>
<proteinExistence type="predicted"/>
<feature type="compositionally biased region" description="Basic and acidic residues" evidence="1">
    <location>
        <begin position="109"/>
        <end position="125"/>
    </location>
</feature>
<reference evidence="2" key="1">
    <citation type="journal article" date="2016" name="Front. Microbiol.">
        <title>Genome Sequence of the Piezophilic, Mesophilic Sulfate-Reducing Bacterium Desulfovibrio indicus J2T.</title>
        <authorList>
            <person name="Cao J."/>
            <person name="Maignien L."/>
            <person name="Shao Z."/>
            <person name="Alain K."/>
            <person name="Jebbar M."/>
        </authorList>
    </citation>
    <scope>NUCLEOTIDE SEQUENCE</scope>
    <source>
        <strain evidence="2">DSM 16372</strain>
    </source>
</reference>
<keyword evidence="3" id="KW-1185">Reference proteome</keyword>
<feature type="compositionally biased region" description="Basic and acidic residues" evidence="1">
    <location>
        <begin position="145"/>
        <end position="154"/>
    </location>
</feature>
<feature type="compositionally biased region" description="Polar residues" evidence="1">
    <location>
        <begin position="212"/>
        <end position="225"/>
    </location>
</feature>
<sequence>MVGSGRRKRGRPDRRRGPERPANLWGSMTGYRRTLVTVAALAASLGATGAGAQESGSLMRDTLGTLGLVEKEQAPIDYRERAPLVMPPKMDGKALPAPRQRAANPQWPKDPEIVARQREAEERRVPRGNQVQGRYDDNNATLSPDEIRGGRRADAQIPRSNEYKPGDNNRDSFWVNPFDLMKDKSETAEPSVTEPSRYTLTEPPTGYRKSPRPNTRANSEPINNPSREREESDPGVYQREQLRRQ</sequence>
<dbReference type="Proteomes" id="UP001055247">
    <property type="component" value="Unassembled WGS sequence"/>
</dbReference>
<dbReference type="AlphaFoldDB" id="A0AAV4ZVL6"/>
<evidence type="ECO:0000313" key="3">
    <source>
        <dbReference type="Proteomes" id="UP001055247"/>
    </source>
</evidence>
<evidence type="ECO:0000313" key="2">
    <source>
        <dbReference type="EMBL" id="GJD92065.1"/>
    </source>
</evidence>
<feature type="compositionally biased region" description="Basic residues" evidence="1">
    <location>
        <begin position="1"/>
        <end position="14"/>
    </location>
</feature>
<organism evidence="2 3">
    <name type="scientific">Methylobacterium hispanicum</name>
    <dbReference type="NCBI Taxonomy" id="270350"/>
    <lineage>
        <taxon>Bacteria</taxon>
        <taxon>Pseudomonadati</taxon>
        <taxon>Pseudomonadota</taxon>
        <taxon>Alphaproteobacteria</taxon>
        <taxon>Hyphomicrobiales</taxon>
        <taxon>Methylobacteriaceae</taxon>
        <taxon>Methylobacterium</taxon>
    </lineage>
</organism>
<feature type="compositionally biased region" description="Basic and acidic residues" evidence="1">
    <location>
        <begin position="161"/>
        <end position="170"/>
    </location>
</feature>
<name>A0AAV4ZVL6_9HYPH</name>